<dbReference type="EMBL" id="FLUM01000003">
    <property type="protein sequence ID" value="SBW07421.1"/>
    <property type="molecule type" value="Genomic_DNA"/>
</dbReference>
<evidence type="ECO:0000256" key="2">
    <source>
        <dbReference type="ARBA" id="ARBA00023125"/>
    </source>
</evidence>
<reference evidence="5" key="1">
    <citation type="submission" date="2016-04" db="EMBL/GenBank/DDBJ databases">
        <authorList>
            <person name="Evans L.H."/>
            <person name="Alamgir A."/>
            <person name="Owens N."/>
            <person name="Weber N.D."/>
            <person name="Virtaneva K."/>
            <person name="Barbian K."/>
            <person name="Babar A."/>
            <person name="Rosenke K."/>
        </authorList>
    </citation>
    <scope>NUCLEOTIDE SEQUENCE</scope>
    <source>
        <strain evidence="5">86-1</strain>
    </source>
</reference>
<dbReference type="SUPFAM" id="SSF46689">
    <property type="entry name" value="Homeodomain-like"/>
    <property type="match status" value="1"/>
</dbReference>
<accession>A0A212K6U1</accession>
<dbReference type="Gene3D" id="1.10.10.60">
    <property type="entry name" value="Homeodomain-like"/>
    <property type="match status" value="1"/>
</dbReference>
<dbReference type="PANTHER" id="PTHR43280">
    <property type="entry name" value="ARAC-FAMILY TRANSCRIPTIONAL REGULATOR"/>
    <property type="match status" value="1"/>
</dbReference>
<evidence type="ECO:0000256" key="1">
    <source>
        <dbReference type="ARBA" id="ARBA00023015"/>
    </source>
</evidence>
<dbReference type="GO" id="GO:0003700">
    <property type="term" value="F:DNA-binding transcription factor activity"/>
    <property type="evidence" value="ECO:0007669"/>
    <property type="project" value="InterPro"/>
</dbReference>
<dbReference type="GO" id="GO:0043565">
    <property type="term" value="F:sequence-specific DNA binding"/>
    <property type="evidence" value="ECO:0007669"/>
    <property type="project" value="InterPro"/>
</dbReference>
<dbReference type="Pfam" id="PF12833">
    <property type="entry name" value="HTH_18"/>
    <property type="match status" value="1"/>
</dbReference>
<evidence type="ECO:0000313" key="5">
    <source>
        <dbReference type="EMBL" id="SBW07421.1"/>
    </source>
</evidence>
<name>A0A212K6U1_9BACT</name>
<keyword evidence="1" id="KW-0805">Transcription regulation</keyword>
<organism evidence="5">
    <name type="scientific">uncultured Dysgonomonas sp</name>
    <dbReference type="NCBI Taxonomy" id="206096"/>
    <lineage>
        <taxon>Bacteria</taxon>
        <taxon>Pseudomonadati</taxon>
        <taxon>Bacteroidota</taxon>
        <taxon>Bacteroidia</taxon>
        <taxon>Bacteroidales</taxon>
        <taxon>Dysgonomonadaceae</taxon>
        <taxon>Dysgonomonas</taxon>
        <taxon>environmental samples</taxon>
    </lineage>
</organism>
<keyword evidence="2" id="KW-0238">DNA-binding</keyword>
<protein>
    <recommendedName>
        <fullName evidence="4">HTH araC/xylS-type domain-containing protein</fullName>
    </recommendedName>
</protein>
<dbReference type="AlphaFoldDB" id="A0A212K6U1"/>
<sequence length="289" mass="33851">MNDELIKLNVNKATQAVKPEKFKDLFLIHIEESTNTAATSYLFEDCFIFLCLEGNETFFINEKQYLVVPNTILIVPPSYLIRKSEGIYQFKAKGVFFPIDLVAKHFNGKEYNLTEMLRTVSCFEVSYENMNELLEFYYFLEKQYEKAVNTYTTPIISNLVFTFLVKIREMYSSTNNTSNFESKSRKISITERFFDLVSSNYKNERTLMFYADKMCLSPKHLSTTIKKTTGRPALIWINEYVILKAKYLIKTTDMSFSEIGDYLNIPNQSFFSRLFKKYTGLTPKEYAKS</sequence>
<dbReference type="InterPro" id="IPR018060">
    <property type="entry name" value="HTH_AraC"/>
</dbReference>
<evidence type="ECO:0000256" key="3">
    <source>
        <dbReference type="ARBA" id="ARBA00023163"/>
    </source>
</evidence>
<dbReference type="PROSITE" id="PS01124">
    <property type="entry name" value="HTH_ARAC_FAMILY_2"/>
    <property type="match status" value="1"/>
</dbReference>
<proteinExistence type="predicted"/>
<dbReference type="SMART" id="SM00342">
    <property type="entry name" value="HTH_ARAC"/>
    <property type="match status" value="1"/>
</dbReference>
<dbReference type="InterPro" id="IPR009057">
    <property type="entry name" value="Homeodomain-like_sf"/>
</dbReference>
<gene>
    <name evidence="5" type="ORF">KL86DYS1_31662</name>
</gene>
<dbReference type="RefSeq" id="WP_296944714.1">
    <property type="nucleotide sequence ID" value="NZ_LT599032.1"/>
</dbReference>
<keyword evidence="3" id="KW-0804">Transcription</keyword>
<dbReference type="PANTHER" id="PTHR43280:SF32">
    <property type="entry name" value="TRANSCRIPTIONAL REGULATORY PROTEIN"/>
    <property type="match status" value="1"/>
</dbReference>
<feature type="domain" description="HTH araC/xylS-type" evidence="4">
    <location>
        <begin position="191"/>
        <end position="289"/>
    </location>
</feature>
<evidence type="ECO:0000259" key="4">
    <source>
        <dbReference type="PROSITE" id="PS01124"/>
    </source>
</evidence>